<reference evidence="6 7" key="1">
    <citation type="submission" date="2019-02" db="EMBL/GenBank/DDBJ databases">
        <title>Deep-cultivation of Planctomycetes and their phenomic and genomic characterization uncovers novel biology.</title>
        <authorList>
            <person name="Wiegand S."/>
            <person name="Jogler M."/>
            <person name="Boedeker C."/>
            <person name="Pinto D."/>
            <person name="Vollmers J."/>
            <person name="Rivas-Marin E."/>
            <person name="Kohn T."/>
            <person name="Peeters S.H."/>
            <person name="Heuer A."/>
            <person name="Rast P."/>
            <person name="Oberbeckmann S."/>
            <person name="Bunk B."/>
            <person name="Jeske O."/>
            <person name="Meyerdierks A."/>
            <person name="Storesund J.E."/>
            <person name="Kallscheuer N."/>
            <person name="Luecker S."/>
            <person name="Lage O.M."/>
            <person name="Pohl T."/>
            <person name="Merkel B.J."/>
            <person name="Hornburger P."/>
            <person name="Mueller R.-W."/>
            <person name="Bruemmer F."/>
            <person name="Labrenz M."/>
            <person name="Spormann A.M."/>
            <person name="Op Den Camp H."/>
            <person name="Overmann J."/>
            <person name="Amann R."/>
            <person name="Jetten M.S.M."/>
            <person name="Mascher T."/>
            <person name="Medema M.H."/>
            <person name="Devos D.P."/>
            <person name="Kaster A.-K."/>
            <person name="Ovreas L."/>
            <person name="Rohde M."/>
            <person name="Galperin M.Y."/>
            <person name="Jogler C."/>
        </authorList>
    </citation>
    <scope>NUCLEOTIDE SEQUENCE [LARGE SCALE GENOMIC DNA]</scope>
    <source>
        <strain evidence="6 7">KOR34</strain>
    </source>
</reference>
<dbReference type="SUPFAM" id="SSF51905">
    <property type="entry name" value="FAD/NAD(P)-binding domain"/>
    <property type="match status" value="1"/>
</dbReference>
<dbReference type="Gene3D" id="3.50.50.60">
    <property type="entry name" value="FAD/NAD(P)-binding domain"/>
    <property type="match status" value="1"/>
</dbReference>
<evidence type="ECO:0000256" key="2">
    <source>
        <dbReference type="ARBA" id="ARBA00022630"/>
    </source>
</evidence>
<dbReference type="InterPro" id="IPR050346">
    <property type="entry name" value="FMO-like"/>
</dbReference>
<keyword evidence="2" id="KW-0285">Flavoprotein</keyword>
<keyword evidence="4" id="KW-0521">NADP</keyword>
<dbReference type="PANTHER" id="PTHR23023">
    <property type="entry name" value="DIMETHYLANILINE MONOOXYGENASE"/>
    <property type="match status" value="1"/>
</dbReference>
<evidence type="ECO:0000256" key="1">
    <source>
        <dbReference type="ARBA" id="ARBA00009183"/>
    </source>
</evidence>
<keyword evidence="7" id="KW-1185">Reference proteome</keyword>
<dbReference type="InterPro" id="IPR036188">
    <property type="entry name" value="FAD/NAD-bd_sf"/>
</dbReference>
<dbReference type="InterPro" id="IPR020946">
    <property type="entry name" value="Flavin_mOase-like"/>
</dbReference>
<evidence type="ECO:0000256" key="4">
    <source>
        <dbReference type="ARBA" id="ARBA00022857"/>
    </source>
</evidence>
<comment type="caution">
    <text evidence="6">The sequence shown here is derived from an EMBL/GenBank/DDBJ whole genome shotgun (WGS) entry which is preliminary data.</text>
</comment>
<evidence type="ECO:0000313" key="6">
    <source>
        <dbReference type="EMBL" id="TWT30333.1"/>
    </source>
</evidence>
<comment type="similarity">
    <text evidence="1">Belongs to the FMO family.</text>
</comment>
<dbReference type="Proteomes" id="UP000316714">
    <property type="component" value="Unassembled WGS sequence"/>
</dbReference>
<dbReference type="EC" id="1.-.-.-" evidence="6"/>
<dbReference type="GO" id="GO:0050660">
    <property type="term" value="F:flavin adenine dinucleotide binding"/>
    <property type="evidence" value="ECO:0007669"/>
    <property type="project" value="InterPro"/>
</dbReference>
<dbReference type="EMBL" id="SIHJ01000005">
    <property type="protein sequence ID" value="TWT30333.1"/>
    <property type="molecule type" value="Genomic_DNA"/>
</dbReference>
<sequence length="453" mass="50588">MPLTQSVQQPTIQQQLNAAAAAAVRSVGVIGAGSSGLAVAKNLKQAGLPFECLEREDQLGGNWCFGKPHSSIYQSTHLISSKQLTEYTDFPMPEEYPEYPGHRQVLAYLQDYCRRFGLDEHIRYNSGVRSVERHADHGWRVTTESGETRCYSHLVIANGHNWDPRLPQLPGEFHGTVLHSSDYKTPDQLRDRRVLVVGGGNSGCDIAVESSRTAPSTCLSLRRGYHILPKFFHGTPIDVCGERGLWMRMPLWMRRLYAKGVLFLTQGSAQAVGFPKPDHKLFECHPVINSTVVDAARHGDLRVVPDVVELLPGGARFSDGSTGDFDLIVFATGFKISLPFIDRAELNWRDGAPRLYLNVFHPQRDDLFVAGLIQPDSGQFGLVDCQAKCIAAYLKGLHQGRASAAELQRVKQTETPNLSGGVRYVDSPRHAVEVEHHSYRRRLEKLYRRLSRP</sequence>
<evidence type="ECO:0000313" key="7">
    <source>
        <dbReference type="Proteomes" id="UP000316714"/>
    </source>
</evidence>
<keyword evidence="3" id="KW-0274">FAD</keyword>
<dbReference type="PIRSF" id="PIRSF000332">
    <property type="entry name" value="FMO"/>
    <property type="match status" value="1"/>
</dbReference>
<keyword evidence="5 6" id="KW-0560">Oxidoreductase</keyword>
<dbReference type="PRINTS" id="PR00370">
    <property type="entry name" value="FMOXYGENASE"/>
</dbReference>
<evidence type="ECO:0000256" key="5">
    <source>
        <dbReference type="ARBA" id="ARBA00023002"/>
    </source>
</evidence>
<accession>A0A5C5UXG0</accession>
<dbReference type="GO" id="GO:0050661">
    <property type="term" value="F:NADP binding"/>
    <property type="evidence" value="ECO:0007669"/>
    <property type="project" value="InterPro"/>
</dbReference>
<evidence type="ECO:0000256" key="3">
    <source>
        <dbReference type="ARBA" id="ARBA00022827"/>
    </source>
</evidence>
<dbReference type="Pfam" id="PF00743">
    <property type="entry name" value="FMO-like"/>
    <property type="match status" value="1"/>
</dbReference>
<dbReference type="SUPFAM" id="SSF51735">
    <property type="entry name" value="NAD(P)-binding Rossmann-fold domains"/>
    <property type="match status" value="1"/>
</dbReference>
<organism evidence="6 7">
    <name type="scientific">Posidoniimonas corsicana</name>
    <dbReference type="NCBI Taxonomy" id="1938618"/>
    <lineage>
        <taxon>Bacteria</taxon>
        <taxon>Pseudomonadati</taxon>
        <taxon>Planctomycetota</taxon>
        <taxon>Planctomycetia</taxon>
        <taxon>Pirellulales</taxon>
        <taxon>Lacipirellulaceae</taxon>
        <taxon>Posidoniimonas</taxon>
    </lineage>
</organism>
<proteinExistence type="inferred from homology"/>
<dbReference type="AlphaFoldDB" id="A0A5C5UXG0"/>
<dbReference type="InterPro" id="IPR036291">
    <property type="entry name" value="NAD(P)-bd_dom_sf"/>
</dbReference>
<dbReference type="InterPro" id="IPR000960">
    <property type="entry name" value="Flavin_mOase"/>
</dbReference>
<dbReference type="GO" id="GO:0004499">
    <property type="term" value="F:N,N-dimethylaniline monooxygenase activity"/>
    <property type="evidence" value="ECO:0007669"/>
    <property type="project" value="InterPro"/>
</dbReference>
<gene>
    <name evidence="6" type="primary">czcO_2</name>
    <name evidence="6" type="ORF">KOR34_48910</name>
</gene>
<name>A0A5C5UXG0_9BACT</name>
<protein>
    <submittedName>
        <fullName evidence="6">Putative oxidoreductase CzcO</fullName>
        <ecNumber evidence="6">1.-.-.-</ecNumber>
    </submittedName>
</protein>